<dbReference type="AlphaFoldDB" id="A0A828Y6E2"/>
<gene>
    <name evidence="1" type="ORF">LEP1GSC131_1649</name>
</gene>
<reference evidence="1" key="1">
    <citation type="submission" date="2012-10" db="EMBL/GenBank/DDBJ databases">
        <authorList>
            <person name="Harkins D.M."/>
            <person name="Durkin A.S."/>
            <person name="Brinkac L.M."/>
            <person name="Selengut J.D."/>
            <person name="Sanka R."/>
            <person name="DePew J."/>
            <person name="Purushe J."/>
            <person name="Picardeau M."/>
            <person name="Werts C."/>
            <person name="Goarant C."/>
            <person name="Vinetz J.M."/>
            <person name="Sutton G.G."/>
            <person name="Nelson W.C."/>
            <person name="Fouts D.E."/>
        </authorList>
    </citation>
    <scope>NUCLEOTIDE SEQUENCE [LARGE SCALE GENOMIC DNA]</scope>
    <source>
        <strain evidence="1">200802841</strain>
    </source>
</reference>
<dbReference type="EMBL" id="AKWH02000065">
    <property type="protein sequence ID" value="EKO50329.1"/>
    <property type="molecule type" value="Genomic_DNA"/>
</dbReference>
<name>A0A828Y6E2_9LEPT</name>
<dbReference type="RefSeq" id="WP_004758552.1">
    <property type="nucleotide sequence ID" value="NZ_AKWH02000065.1"/>
</dbReference>
<proteinExistence type="predicted"/>
<sequence>MANLFQNLKYGIVFKKVSHYALDVMTENLRIFAKKAVDFGHYFHASE</sequence>
<keyword evidence="2" id="KW-1185">Reference proteome</keyword>
<accession>A0A828Y6E2</accession>
<organism evidence="1 2">
    <name type="scientific">Leptospira kirschneri str. 200802841</name>
    <dbReference type="NCBI Taxonomy" id="1193047"/>
    <lineage>
        <taxon>Bacteria</taxon>
        <taxon>Pseudomonadati</taxon>
        <taxon>Spirochaetota</taxon>
        <taxon>Spirochaetia</taxon>
        <taxon>Leptospirales</taxon>
        <taxon>Leptospiraceae</taxon>
        <taxon>Leptospira</taxon>
    </lineage>
</organism>
<evidence type="ECO:0000313" key="1">
    <source>
        <dbReference type="EMBL" id="EKO50329.1"/>
    </source>
</evidence>
<protein>
    <submittedName>
        <fullName evidence="1">Uncharacterized protein</fullName>
    </submittedName>
</protein>
<dbReference type="Proteomes" id="UP000006339">
    <property type="component" value="Unassembled WGS sequence"/>
</dbReference>
<comment type="caution">
    <text evidence="1">The sequence shown here is derived from an EMBL/GenBank/DDBJ whole genome shotgun (WGS) entry which is preliminary data.</text>
</comment>
<evidence type="ECO:0000313" key="2">
    <source>
        <dbReference type="Proteomes" id="UP000006339"/>
    </source>
</evidence>